<gene>
    <name evidence="4" type="ORF">CBR_g54633</name>
</gene>
<feature type="compositionally biased region" description="Basic and acidic residues" evidence="1">
    <location>
        <begin position="1610"/>
        <end position="1621"/>
    </location>
</feature>
<accession>A0A388MC95</accession>
<dbReference type="Pfam" id="PF00078">
    <property type="entry name" value="RVT_1"/>
    <property type="match status" value="1"/>
</dbReference>
<name>A0A388MC95_CHABU</name>
<dbReference type="InterPro" id="IPR051320">
    <property type="entry name" value="Viral_Replic_Matur_Polypro"/>
</dbReference>
<sequence length="1834" mass="204774">MSGGGGAAPRKALMLDDLVEALDKRERAPSNVPKVDTFHFKGERVSDWLDLTEQAPVGLSDEVKFQRILKYILHSHHREVSKVVDATNGSWARFRDLMMRKYRLGDSLLTMADLEAMNKDEISTIGAFVHEFKKKARKVHGISEEAQCAIFLGLLTSTEASELTSHGGGSEKLTWATIDKRVEEGSLDQAEQHQMRLQRRKRKERDATASGTPGVKRIVTDVLAAVGYDNEAKVQKRGVTGAPGRTLGAVDEETGREDYGGEETGSQEEEEEGGDEEDERLRQEEDRRAEQRAKKRGVQEEVEPSLRDSVPKRKKCAVRMEEGFDVERMVDRFLEGRNDLMNLKDILASAPKLRDSLKGRLSRSFMRHCVQCDGGDWEGEGAGLLLCYARRRSPHPPDPACGNYDGTMILALSDPACGNYKIIKCRNTGPGSGRNRPNLGSFTFEESEYERRRLREGPEEEGTAEVLSLSLTDVNRAMEVVAAHDMADPEEIKALREQVLESSQVGEVELVYRLPGGRGGPAMAQARTTNRPFLEEGSQRRYKTIDKKCRPVAVLVTEDEEAYYERERGLIRRMREHPLARPCRINDENEGKLIIGEPDFFSPQERTLMVETMKKRHRAYAFDDDERGRLDMDKIPMIRIHTDLQLLNAVTVRDVGGLSNADALSESCAGRPIISVIDLYSGYDQFPVYPPDRPVTAMHTARGLIHMNVASQGWTNAVAMVQRHMIRAMQTVSPHITQPYIDDLAVKGPKEKEEDEVVPGVRQFVWKHIQDIDQVLGLLEEHNLTASGPKSKHCMREVTILGFVCNEKGRRPDVKKIDKIIEWPMPFHSITDVRSFLGTCGFWRSFVKDFAAKTEHLRKLVRQDQEWVWGKDQEEAVDRMKGEFKEGGLVLGAPNYEATEEKPFVIETGDGPTALGGVLIQADAEGKERPLRFESRTLNITERNYSQFKKETLAVLHCLRTFRNYVFGRRLVLRVDPSDPTVVRWLTYIWMFNFELERIPGNKNRADGLSRVNWDRPGQESIEDTPSVDGFLLQEEDIRLHINEWSLRVPSCVSHSIWLVPRGYKQKAELVLKPFQEEDPWGGKDVHWMMELALADTHSLAEEVTTIEEGPTKVEEHEQLMGGMYLLTNTLLQGDFDRRGSLNPVEGEGPVPESQDDEFEEGEIKEAFRAEEYDGIYRELGLLLSCEIRDRDVSDTAQRARHLYVVRDGHLFIKRQVGNPRRVVCGRNRQIDIIAALHDGIAEGAQRASRLGEGSDEPVRYVPIEEPLDPEAEADIRDRGEPQDPGMVAEQQGQARLQAEEVITVGDDTPPGTSVPGQARQPWPEGISEPDSEEISELPPEIAALPEQGTEMERQGAGERARVSAIPDLSSAMYMAERPGTEGPAPVESPPALPSTSGGKSAGALTPRGRGPRVGGASKETREEKSARVRVRLAEIHARQAEMEEEGIASTPPVDPKTSEQRIDELWARYEGQRDAARQRSRETGQADERVDELKEAGDLGFSATRMAIERVDGRIHEVAITSFRRYSLLSDELAARILEVEHLTTQLAEERATSQARKIEWERRFGELAAIVNRLSAAGVAGQNVRAGVDVQDRGTRVSPRQGAAVEPLRQRRPTEEASRDPIGMEAIRRVEEETVGVGASIEVAMQPRVSPSHEACAEGLVQGPRYPLAKGGSAQESLMVMSDEKRGSRLHELAAAMGIGTPQERPQRLDTPEYAPRLGELRAELGSWATGIGSGGHSSEQQQQEVMSGPAAAVVPRPSGPCGDEVMAVAERPYEGGPQRLDTPEYRPKSIVARGVEAVEPRSQGHMGLPLCHEVTTETEGGVWIFYPKVTE</sequence>
<dbReference type="Proteomes" id="UP000265515">
    <property type="component" value="Unassembled WGS sequence"/>
</dbReference>
<dbReference type="PANTHER" id="PTHR33064:SF37">
    <property type="entry name" value="RIBONUCLEASE H"/>
    <property type="match status" value="1"/>
</dbReference>
<dbReference type="SUPFAM" id="SSF56672">
    <property type="entry name" value="DNA/RNA polymerases"/>
    <property type="match status" value="1"/>
</dbReference>
<evidence type="ECO:0000259" key="2">
    <source>
        <dbReference type="Pfam" id="PF00078"/>
    </source>
</evidence>
<feature type="domain" description="Reverse transcriptase" evidence="2">
    <location>
        <begin position="667"/>
        <end position="804"/>
    </location>
</feature>
<feature type="region of interest" description="Disordered" evidence="1">
    <location>
        <begin position="185"/>
        <end position="213"/>
    </location>
</feature>
<dbReference type="Pfam" id="PF17919">
    <property type="entry name" value="RT_RNaseH_2"/>
    <property type="match status" value="1"/>
</dbReference>
<feature type="region of interest" description="Disordered" evidence="1">
    <location>
        <begin position="1376"/>
        <end position="1429"/>
    </location>
</feature>
<evidence type="ECO:0000256" key="1">
    <source>
        <dbReference type="SAM" id="MobiDB-lite"/>
    </source>
</evidence>
<dbReference type="EMBL" id="BFEA01001013">
    <property type="protein sequence ID" value="GBG92188.1"/>
    <property type="molecule type" value="Genomic_DNA"/>
</dbReference>
<evidence type="ECO:0000313" key="4">
    <source>
        <dbReference type="EMBL" id="GBG92188.1"/>
    </source>
</evidence>
<dbReference type="Gramene" id="GBG92188">
    <property type="protein sequence ID" value="GBG92188"/>
    <property type="gene ID" value="CBR_g54633"/>
</dbReference>
<feature type="region of interest" description="Disordered" evidence="1">
    <location>
        <begin position="1247"/>
        <end position="1337"/>
    </location>
</feature>
<dbReference type="InterPro" id="IPR043128">
    <property type="entry name" value="Rev_trsase/Diguanyl_cyclase"/>
</dbReference>
<feature type="compositionally biased region" description="Basic and acidic residues" evidence="1">
    <location>
        <begin position="279"/>
        <end position="292"/>
    </location>
</feature>
<dbReference type="Gene3D" id="3.30.70.270">
    <property type="match status" value="2"/>
</dbReference>
<feature type="region of interest" description="Disordered" evidence="1">
    <location>
        <begin position="237"/>
        <end position="309"/>
    </location>
</feature>
<comment type="caution">
    <text evidence="4">The sequence shown here is derived from an EMBL/GenBank/DDBJ whole genome shotgun (WGS) entry which is preliminary data.</text>
</comment>
<dbReference type="CDD" id="cd01647">
    <property type="entry name" value="RT_LTR"/>
    <property type="match status" value="1"/>
</dbReference>
<proteinExistence type="predicted"/>
<evidence type="ECO:0000313" key="5">
    <source>
        <dbReference type="Proteomes" id="UP000265515"/>
    </source>
</evidence>
<organism evidence="4 5">
    <name type="scientific">Chara braunii</name>
    <name type="common">Braun's stonewort</name>
    <dbReference type="NCBI Taxonomy" id="69332"/>
    <lineage>
        <taxon>Eukaryota</taxon>
        <taxon>Viridiplantae</taxon>
        <taxon>Streptophyta</taxon>
        <taxon>Charophyceae</taxon>
        <taxon>Charales</taxon>
        <taxon>Characeae</taxon>
        <taxon>Chara</taxon>
    </lineage>
</organism>
<dbReference type="PANTHER" id="PTHR33064">
    <property type="entry name" value="POL PROTEIN"/>
    <property type="match status" value="1"/>
</dbReference>
<evidence type="ECO:0008006" key="6">
    <source>
        <dbReference type="Google" id="ProtNLM"/>
    </source>
</evidence>
<dbReference type="Gene3D" id="3.10.10.10">
    <property type="entry name" value="HIV Type 1 Reverse Transcriptase, subunit A, domain 1"/>
    <property type="match status" value="1"/>
</dbReference>
<feature type="compositionally biased region" description="Basic and acidic residues" evidence="1">
    <location>
        <begin position="1419"/>
        <end position="1429"/>
    </location>
</feature>
<reference evidence="4 5" key="1">
    <citation type="journal article" date="2018" name="Cell">
        <title>The Chara Genome: Secondary Complexity and Implications for Plant Terrestrialization.</title>
        <authorList>
            <person name="Nishiyama T."/>
            <person name="Sakayama H."/>
            <person name="Vries J.D."/>
            <person name="Buschmann H."/>
            <person name="Saint-Marcoux D."/>
            <person name="Ullrich K.K."/>
            <person name="Haas F.B."/>
            <person name="Vanderstraeten L."/>
            <person name="Becker D."/>
            <person name="Lang D."/>
            <person name="Vosolsobe S."/>
            <person name="Rombauts S."/>
            <person name="Wilhelmsson P.K.I."/>
            <person name="Janitza P."/>
            <person name="Kern R."/>
            <person name="Heyl A."/>
            <person name="Rumpler F."/>
            <person name="Villalobos L.I.A.C."/>
            <person name="Clay J.M."/>
            <person name="Skokan R."/>
            <person name="Toyoda A."/>
            <person name="Suzuki Y."/>
            <person name="Kagoshima H."/>
            <person name="Schijlen E."/>
            <person name="Tajeshwar N."/>
            <person name="Catarino B."/>
            <person name="Hetherington A.J."/>
            <person name="Saltykova A."/>
            <person name="Bonnot C."/>
            <person name="Breuninger H."/>
            <person name="Symeonidi A."/>
            <person name="Radhakrishnan G.V."/>
            <person name="Van Nieuwerburgh F."/>
            <person name="Deforce D."/>
            <person name="Chang C."/>
            <person name="Karol K.G."/>
            <person name="Hedrich R."/>
            <person name="Ulvskov P."/>
            <person name="Glockner G."/>
            <person name="Delwiche C.F."/>
            <person name="Petrasek J."/>
            <person name="Van de Peer Y."/>
            <person name="Friml J."/>
            <person name="Beilby M."/>
            <person name="Dolan L."/>
            <person name="Kohara Y."/>
            <person name="Sugano S."/>
            <person name="Fujiyama A."/>
            <person name="Delaux P.-M."/>
            <person name="Quint M."/>
            <person name="TheiBen G."/>
            <person name="Hagemann M."/>
            <person name="Harholt J."/>
            <person name="Dunand C."/>
            <person name="Zachgo S."/>
            <person name="Langdale J."/>
            <person name="Maumus F."/>
            <person name="Straeten D.V.D."/>
            <person name="Gould S.B."/>
            <person name="Rensing S.A."/>
        </authorList>
    </citation>
    <scope>NUCLEOTIDE SEQUENCE [LARGE SCALE GENOMIC DNA]</scope>
    <source>
        <strain evidence="4 5">S276</strain>
    </source>
</reference>
<feature type="region of interest" description="Disordered" evidence="1">
    <location>
        <begin position="434"/>
        <end position="462"/>
    </location>
</feature>
<evidence type="ECO:0000259" key="3">
    <source>
        <dbReference type="Pfam" id="PF17919"/>
    </source>
</evidence>
<feature type="compositionally biased region" description="Acidic residues" evidence="1">
    <location>
        <begin position="265"/>
        <end position="278"/>
    </location>
</feature>
<feature type="region of interest" description="Disordered" evidence="1">
    <location>
        <begin position="1472"/>
        <end position="1491"/>
    </location>
</feature>
<dbReference type="CDD" id="cd09274">
    <property type="entry name" value="RNase_HI_RT_Ty3"/>
    <property type="match status" value="1"/>
</dbReference>
<dbReference type="InterPro" id="IPR000477">
    <property type="entry name" value="RT_dom"/>
</dbReference>
<feature type="domain" description="Reverse transcriptase/retrotransposon-derived protein RNase H-like" evidence="3">
    <location>
        <begin position="869"/>
        <end position="971"/>
    </location>
</feature>
<protein>
    <recommendedName>
        <fullName evidence="6">Reverse transcriptase RNase H-like domain-containing protein</fullName>
    </recommendedName>
</protein>
<dbReference type="InterPro" id="IPR043502">
    <property type="entry name" value="DNA/RNA_pol_sf"/>
</dbReference>
<keyword evidence="5" id="KW-1185">Reference proteome</keyword>
<feature type="region of interest" description="Disordered" evidence="1">
    <location>
        <begin position="1594"/>
        <end position="1621"/>
    </location>
</feature>
<feature type="compositionally biased region" description="Basic and acidic residues" evidence="1">
    <location>
        <begin position="185"/>
        <end position="194"/>
    </location>
</feature>
<dbReference type="InterPro" id="IPR041577">
    <property type="entry name" value="RT_RNaseH_2"/>
</dbReference>